<feature type="transmembrane region" description="Helical" evidence="2">
    <location>
        <begin position="449"/>
        <end position="467"/>
    </location>
</feature>
<dbReference type="AlphaFoldDB" id="A0ABD3MLX3"/>
<feature type="compositionally biased region" description="Polar residues" evidence="1">
    <location>
        <begin position="55"/>
        <end position="64"/>
    </location>
</feature>
<evidence type="ECO:0000256" key="1">
    <source>
        <dbReference type="SAM" id="MobiDB-lite"/>
    </source>
</evidence>
<dbReference type="EMBL" id="JALLBG020000100">
    <property type="protein sequence ID" value="KAL3764919.1"/>
    <property type="molecule type" value="Genomic_DNA"/>
</dbReference>
<feature type="region of interest" description="Disordered" evidence="1">
    <location>
        <begin position="37"/>
        <end position="70"/>
    </location>
</feature>
<evidence type="ECO:0000313" key="4">
    <source>
        <dbReference type="Proteomes" id="UP001530293"/>
    </source>
</evidence>
<gene>
    <name evidence="3" type="ORF">ACHAWU_003779</name>
</gene>
<dbReference type="Proteomes" id="UP001530293">
    <property type="component" value="Unassembled WGS sequence"/>
</dbReference>
<keyword evidence="2" id="KW-0812">Transmembrane</keyword>
<keyword evidence="2" id="KW-1133">Transmembrane helix</keyword>
<comment type="caution">
    <text evidence="3">The sequence shown here is derived from an EMBL/GenBank/DDBJ whole genome shotgun (WGS) entry which is preliminary data.</text>
</comment>
<protein>
    <submittedName>
        <fullName evidence="3">Uncharacterized protein</fullName>
    </submittedName>
</protein>
<sequence length="496" mass="54455">MNSPKRNNVVGATDAGCCASPPSSLYVNDNFTASTSSCSIASSSTSIPDERRGDSSLQSTSMNNHPLACATMPTPTAVKSSMHDYHYRHPSMQDGDDHDATFPTHQIISTAASPSSNLKTTGLEDSDYYYAYYSKRYGVDGSSSSSIATQQRHYENREESEMTMVAAAVVDSIELGMGVVQSLTNENEDENHEMIEYLPRTAALLLSALQDTISKKVQKRRLNIDDTDNGDRNANQDASLFENLLLHLPEASDTIVAHSGKTVKFGASSDVSNNLHPPPMTLKQMEANEREADALLESIIHMDDMYSPGSRSREDCIQGGFAAASPAAGGCGETATFFDDDTHDDDSDDEGSIRGDIARLTRSITHLQRDLESADFSFLDDMYNDEFSSDVSDNLIDHHRNGSGNDKLGRFRRWLSRSSIVEQKLLHTLVGGAHTSMSNSIGWNYADNLVLLVLKLTLLVVMILMLLRISSLFDGASSIDDQGQLADMVEWWLFQR</sequence>
<name>A0ABD3MLX3_9STRA</name>
<keyword evidence="4" id="KW-1185">Reference proteome</keyword>
<accession>A0ABD3MLX3</accession>
<keyword evidence="2" id="KW-0472">Membrane</keyword>
<organism evidence="3 4">
    <name type="scientific">Discostella pseudostelligera</name>
    <dbReference type="NCBI Taxonomy" id="259834"/>
    <lineage>
        <taxon>Eukaryota</taxon>
        <taxon>Sar</taxon>
        <taxon>Stramenopiles</taxon>
        <taxon>Ochrophyta</taxon>
        <taxon>Bacillariophyta</taxon>
        <taxon>Coscinodiscophyceae</taxon>
        <taxon>Thalassiosirophycidae</taxon>
        <taxon>Stephanodiscales</taxon>
        <taxon>Stephanodiscaceae</taxon>
        <taxon>Discostella</taxon>
    </lineage>
</organism>
<evidence type="ECO:0000256" key="2">
    <source>
        <dbReference type="SAM" id="Phobius"/>
    </source>
</evidence>
<reference evidence="3 4" key="1">
    <citation type="submission" date="2024-10" db="EMBL/GenBank/DDBJ databases">
        <title>Updated reference genomes for cyclostephanoid diatoms.</title>
        <authorList>
            <person name="Roberts W.R."/>
            <person name="Alverson A.J."/>
        </authorList>
    </citation>
    <scope>NUCLEOTIDE SEQUENCE [LARGE SCALE GENOMIC DNA]</scope>
    <source>
        <strain evidence="3 4">AJA232-27</strain>
    </source>
</reference>
<evidence type="ECO:0000313" key="3">
    <source>
        <dbReference type="EMBL" id="KAL3764919.1"/>
    </source>
</evidence>
<feature type="compositionally biased region" description="Low complexity" evidence="1">
    <location>
        <begin position="37"/>
        <end position="47"/>
    </location>
</feature>
<proteinExistence type="predicted"/>